<gene>
    <name evidence="1" type="ORF">KSV97_09430</name>
    <name evidence="2" type="ORF">KSW06_09275</name>
</gene>
<organism evidence="1 3">
    <name type="scientific">Catenibacterium mitsuokai</name>
    <dbReference type="NCBI Taxonomy" id="100886"/>
    <lineage>
        <taxon>Bacteria</taxon>
        <taxon>Bacillati</taxon>
        <taxon>Bacillota</taxon>
        <taxon>Erysipelotrichia</taxon>
        <taxon>Erysipelotrichales</taxon>
        <taxon>Coprobacillaceae</taxon>
        <taxon>Catenibacterium</taxon>
    </lineage>
</organism>
<protein>
    <submittedName>
        <fullName evidence="1">Uncharacterized protein</fullName>
    </submittedName>
</protein>
<name>A0AAW4N031_9FIRM</name>
<sequence>MLFIFLLLLFLYLFLTKYYITEDVIVKEVLEDKIIFESELGKEITLKVTKPHEYLEGQKGQVSFHGERIVSFQKAA</sequence>
<dbReference type="RefSeq" id="WP_055234481.1">
    <property type="nucleotide sequence ID" value="NZ_CABIWU010000014.1"/>
</dbReference>
<evidence type="ECO:0000313" key="4">
    <source>
        <dbReference type="Proteomes" id="UP001197492"/>
    </source>
</evidence>
<accession>A0AAW4N031</accession>
<dbReference type="Proteomes" id="UP001197492">
    <property type="component" value="Unassembled WGS sequence"/>
</dbReference>
<proteinExistence type="predicted"/>
<reference evidence="1 4" key="1">
    <citation type="submission" date="2021-06" db="EMBL/GenBank/DDBJ databases">
        <title>Collection of gut derived symbiotic bacterial strains cultured from healthy donors.</title>
        <authorList>
            <person name="Lin H."/>
            <person name="Littmann E."/>
            <person name="Pamer E.G."/>
        </authorList>
    </citation>
    <scope>NUCLEOTIDE SEQUENCE</scope>
    <source>
        <strain evidence="2 4">MSK.21.70</strain>
        <strain evidence="1">MSK.21.82</strain>
    </source>
</reference>
<dbReference type="AlphaFoldDB" id="A0AAW4N031"/>
<dbReference type="EMBL" id="JAHOEL010000073">
    <property type="protein sequence ID" value="MBV3393434.1"/>
    <property type="molecule type" value="Genomic_DNA"/>
</dbReference>
<evidence type="ECO:0000313" key="1">
    <source>
        <dbReference type="EMBL" id="MBV3383426.1"/>
    </source>
</evidence>
<evidence type="ECO:0000313" key="3">
    <source>
        <dbReference type="Proteomes" id="UP001196408"/>
    </source>
</evidence>
<dbReference type="Proteomes" id="UP001196408">
    <property type="component" value="Unassembled WGS sequence"/>
</dbReference>
<comment type="caution">
    <text evidence="1">The sequence shown here is derived from an EMBL/GenBank/DDBJ whole genome shotgun (WGS) entry which is preliminary data.</text>
</comment>
<evidence type="ECO:0000313" key="2">
    <source>
        <dbReference type="EMBL" id="MBV3393434.1"/>
    </source>
</evidence>
<keyword evidence="4" id="KW-1185">Reference proteome</keyword>
<dbReference type="EMBL" id="JAHOEF010000075">
    <property type="protein sequence ID" value="MBV3383426.1"/>
    <property type="molecule type" value="Genomic_DNA"/>
</dbReference>